<feature type="signal peptide" evidence="2">
    <location>
        <begin position="1"/>
        <end position="22"/>
    </location>
</feature>
<dbReference type="Pfam" id="PF13884">
    <property type="entry name" value="Peptidase_S74"/>
    <property type="match status" value="1"/>
</dbReference>
<protein>
    <submittedName>
        <fullName evidence="4">Tail fiber domain-containing protein</fullName>
    </submittedName>
</protein>
<evidence type="ECO:0000256" key="1">
    <source>
        <dbReference type="SAM" id="Coils"/>
    </source>
</evidence>
<feature type="coiled-coil region" evidence="1">
    <location>
        <begin position="109"/>
        <end position="136"/>
    </location>
</feature>
<keyword evidence="1" id="KW-0175">Coiled coil</keyword>
<keyword evidence="2" id="KW-0732">Signal</keyword>
<dbReference type="OrthoDB" id="839742at2"/>
<feature type="chain" id="PRO_5020979198" evidence="2">
    <location>
        <begin position="23"/>
        <end position="139"/>
    </location>
</feature>
<dbReference type="EMBL" id="SJSN01000005">
    <property type="protein sequence ID" value="TCD10808.1"/>
    <property type="molecule type" value="Genomic_DNA"/>
</dbReference>
<evidence type="ECO:0000313" key="5">
    <source>
        <dbReference type="Proteomes" id="UP000291485"/>
    </source>
</evidence>
<dbReference type="RefSeq" id="WP_131557436.1">
    <property type="nucleotide sequence ID" value="NZ_SJSN01000005.1"/>
</dbReference>
<dbReference type="AlphaFoldDB" id="A0A4V2MN03"/>
<comment type="caution">
    <text evidence="4">The sequence shown here is derived from an EMBL/GenBank/DDBJ whole genome shotgun (WGS) entry which is preliminary data.</text>
</comment>
<accession>A0A4V2MN03</accession>
<reference evidence="4 5" key="1">
    <citation type="submission" date="2019-02" db="EMBL/GenBank/DDBJ databases">
        <title>Pedobacter sp. RP-3-11 sp. nov., isolated from Arctic soil.</title>
        <authorList>
            <person name="Dahal R.H."/>
        </authorList>
    </citation>
    <scope>NUCLEOTIDE SEQUENCE [LARGE SCALE GENOMIC DNA]</scope>
    <source>
        <strain evidence="4 5">RP-3-11</strain>
    </source>
</reference>
<keyword evidence="5" id="KW-1185">Reference proteome</keyword>
<dbReference type="Proteomes" id="UP000291485">
    <property type="component" value="Unassembled WGS sequence"/>
</dbReference>
<evidence type="ECO:0000259" key="3">
    <source>
        <dbReference type="PROSITE" id="PS51688"/>
    </source>
</evidence>
<evidence type="ECO:0000256" key="2">
    <source>
        <dbReference type="SAM" id="SignalP"/>
    </source>
</evidence>
<organism evidence="4 5">
    <name type="scientific">Pedobacter frigidisoli</name>
    <dbReference type="NCBI Taxonomy" id="2530455"/>
    <lineage>
        <taxon>Bacteria</taxon>
        <taxon>Pseudomonadati</taxon>
        <taxon>Bacteroidota</taxon>
        <taxon>Sphingobacteriia</taxon>
        <taxon>Sphingobacteriales</taxon>
        <taxon>Sphingobacteriaceae</taxon>
        <taxon>Pedobacter</taxon>
    </lineage>
</organism>
<feature type="domain" description="Peptidase S74" evidence="3">
    <location>
        <begin position="1"/>
        <end position="130"/>
    </location>
</feature>
<dbReference type="InterPro" id="IPR030392">
    <property type="entry name" value="S74_ICA"/>
</dbReference>
<dbReference type="PROSITE" id="PS51688">
    <property type="entry name" value="ICA"/>
    <property type="match status" value="1"/>
</dbReference>
<sequence length="139" mass="15213">MKRAISFSFAVFLISASLKISAQEVAQQNVKPIEKALEMVSKLQPVTFNYDKAWAEKLKLPSTSQYGFVGVDAKAAVPSVVNVQAKQYPAGKNAFSSANITKVDSESLIPLLVGSIKEQQQQIDELKREINSLKAQNAK</sequence>
<gene>
    <name evidence="4" type="ORF">EZ449_07940</name>
</gene>
<evidence type="ECO:0000313" key="4">
    <source>
        <dbReference type="EMBL" id="TCD10808.1"/>
    </source>
</evidence>
<name>A0A4V2MN03_9SPHI</name>
<proteinExistence type="predicted"/>